<dbReference type="RefSeq" id="WP_174905313.1">
    <property type="nucleotide sequence ID" value="NZ_UFWZ01000001.1"/>
</dbReference>
<protein>
    <submittedName>
        <fullName evidence="1">Uncharacterized protein</fullName>
    </submittedName>
</protein>
<name>A0A381J7G5_9CLOT</name>
<organism evidence="1 2">
    <name type="scientific">Clostridium putrefaciens</name>
    <dbReference type="NCBI Taxonomy" id="99675"/>
    <lineage>
        <taxon>Bacteria</taxon>
        <taxon>Bacillati</taxon>
        <taxon>Bacillota</taxon>
        <taxon>Clostridia</taxon>
        <taxon>Eubacteriales</taxon>
        <taxon>Clostridiaceae</taxon>
        <taxon>Clostridium</taxon>
    </lineage>
</organism>
<reference evidence="1 2" key="1">
    <citation type="submission" date="2018-06" db="EMBL/GenBank/DDBJ databases">
        <authorList>
            <consortium name="Pathogen Informatics"/>
            <person name="Doyle S."/>
        </authorList>
    </citation>
    <scope>NUCLEOTIDE SEQUENCE [LARGE SCALE GENOMIC DNA]</scope>
    <source>
        <strain evidence="1 2">NCTC9836</strain>
    </source>
</reference>
<sequence>MNKLMEKFKKILDTWNDLPDYVYCYQYRNAFTEFVEKKIAIGQEIEKSLAVWILHNETGGRTRAIASLYCNELKLNHILVV</sequence>
<accession>A0A381J7G5</accession>
<dbReference type="Proteomes" id="UP000254664">
    <property type="component" value="Unassembled WGS sequence"/>
</dbReference>
<gene>
    <name evidence="1" type="ORF">NCTC9836_01382</name>
</gene>
<dbReference type="EMBL" id="UFWZ01000001">
    <property type="protein sequence ID" value="SUY47055.1"/>
    <property type="molecule type" value="Genomic_DNA"/>
</dbReference>
<keyword evidence="2" id="KW-1185">Reference proteome</keyword>
<dbReference type="AlphaFoldDB" id="A0A381J7G5"/>
<proteinExistence type="predicted"/>
<evidence type="ECO:0000313" key="2">
    <source>
        <dbReference type="Proteomes" id="UP000254664"/>
    </source>
</evidence>
<evidence type="ECO:0000313" key="1">
    <source>
        <dbReference type="EMBL" id="SUY47055.1"/>
    </source>
</evidence>